<dbReference type="EMBL" id="CP016027">
    <property type="protein sequence ID" value="ANJ68399.1"/>
    <property type="molecule type" value="Genomic_DNA"/>
</dbReference>
<organism evidence="1 2">
    <name type="scientific">Halothiobacillus diazotrophicus</name>
    <dbReference type="NCBI Taxonomy" id="1860122"/>
    <lineage>
        <taxon>Bacteria</taxon>
        <taxon>Pseudomonadati</taxon>
        <taxon>Pseudomonadota</taxon>
        <taxon>Gammaproteobacteria</taxon>
        <taxon>Chromatiales</taxon>
        <taxon>Halothiobacillaceae</taxon>
        <taxon>Halothiobacillus</taxon>
    </lineage>
</organism>
<dbReference type="InterPro" id="IPR032092">
    <property type="entry name" value="PilW"/>
</dbReference>
<dbReference type="AlphaFoldDB" id="A0A191ZKJ3"/>
<evidence type="ECO:0000313" key="1">
    <source>
        <dbReference type="EMBL" id="ANJ68399.1"/>
    </source>
</evidence>
<accession>A0A191ZKJ3</accession>
<dbReference type="STRING" id="1860122.A9404_09535"/>
<dbReference type="GO" id="GO:0043683">
    <property type="term" value="P:type IV pilus assembly"/>
    <property type="evidence" value="ECO:0007669"/>
    <property type="project" value="InterPro"/>
</dbReference>
<name>A0A191ZKJ3_9GAMM</name>
<dbReference type="KEGG" id="haz:A9404_09535"/>
<reference evidence="1" key="1">
    <citation type="submission" date="2016-06" db="EMBL/GenBank/DDBJ databases">
        <title>Insight into the functional genes involving in sulfur oxidation in Pearl River water.</title>
        <authorList>
            <person name="Luo J."/>
            <person name="Tan X."/>
            <person name="Lin W."/>
        </authorList>
    </citation>
    <scope>NUCLEOTIDE SEQUENCE [LARGE SCALE GENOMIC DNA]</scope>
    <source>
        <strain evidence="1">LS2</strain>
    </source>
</reference>
<proteinExistence type="predicted"/>
<gene>
    <name evidence="1" type="ORF">A9404_09535</name>
</gene>
<evidence type="ECO:0000313" key="2">
    <source>
        <dbReference type="Proteomes" id="UP000078596"/>
    </source>
</evidence>
<protein>
    <submittedName>
        <fullName evidence="1">Prepilin-type N-terminal cleavage/methylation domain-containing protein</fullName>
    </submittedName>
</protein>
<sequence length="322" mass="33855">MVALVLGLVVIGGVVSVFLSNQQSYRTNQALADVQDSSRIAFELMARDIRDAGMTGCGNTDRVANVLKTGPNGTNTDWWANWGNAVIGYDNGVADPAVTTGTGLNQRVAGTDSIQLIGADGNGLSIVKHTATAATFFINAATTSIQAGDVVIVCDPDHAAITQVTNYNSNNVSLVHNTGLGTPGNCSKGLGYPTQCTTNGNTYTFTPNSQIAKLAATDWYIGNNPVGGRSLYRIALVNNAGTPTPTPQEMVRDVTDMQITYHQSNGANANAFVGASSITDWLKVDAVQVTLTLQSANLRAGTDGQPIQRIFTATTTLRNRVN</sequence>
<dbReference type="Pfam" id="PF16074">
    <property type="entry name" value="PilW"/>
    <property type="match status" value="1"/>
</dbReference>
<keyword evidence="2" id="KW-1185">Reference proteome</keyword>
<dbReference type="Proteomes" id="UP000078596">
    <property type="component" value="Chromosome"/>
</dbReference>